<dbReference type="Gene3D" id="2.40.160.70">
    <property type="entry name" value="outer membrane protein from Thermus thermophilus HB27"/>
    <property type="match status" value="1"/>
</dbReference>
<dbReference type="EMBL" id="JAGEVF010000006">
    <property type="protein sequence ID" value="MBO3116985.1"/>
    <property type="molecule type" value="Genomic_DNA"/>
</dbReference>
<keyword evidence="2" id="KW-0732">Signal</keyword>
<reference evidence="3 4" key="1">
    <citation type="submission" date="2021-03" db="EMBL/GenBank/DDBJ databases">
        <title>Winogradskyella sp. nov., isolated from costal sediment.</title>
        <authorList>
            <person name="Gao C."/>
        </authorList>
    </citation>
    <scope>NUCLEOTIDE SEQUENCE [LARGE SCALE GENOMIC DNA]</scope>
    <source>
        <strain evidence="3 4">DF17</strain>
    </source>
</reference>
<comment type="caution">
    <text evidence="3">The sequence shown here is derived from an EMBL/GenBank/DDBJ whole genome shotgun (WGS) entry which is preliminary data.</text>
</comment>
<protein>
    <recommendedName>
        <fullName evidence="5">Outer membrane protein beta-barrel domain-containing protein</fullName>
    </recommendedName>
</protein>
<sequence length="234" mass="26294">MRTTKPTLVAFIFALSLSSFSQSSSATSDSNFELGLATGYNRGFGINASITAVKPLESLDINFRFGFGYTSLDPGNSADARRIFINNATNGVPEEKGRNFDYRLDFLWHSTILNLEETYIVFGPRYSSFRANFKYVGGNEDFDVTTRQFGLGLGLESHFKINSRLKLTTAIGLDYFFNNTLKGHDTSYSPDNDNVNPRDDNQNNNTEFTYEDANDAIKQPQIMPRIFLGIAYKI</sequence>
<accession>A0ABS3T2L6</accession>
<organism evidence="3 4">
    <name type="scientific">Winogradskyella pelagia</name>
    <dbReference type="NCBI Taxonomy" id="2819984"/>
    <lineage>
        <taxon>Bacteria</taxon>
        <taxon>Pseudomonadati</taxon>
        <taxon>Bacteroidota</taxon>
        <taxon>Flavobacteriia</taxon>
        <taxon>Flavobacteriales</taxon>
        <taxon>Flavobacteriaceae</taxon>
        <taxon>Winogradskyella</taxon>
    </lineage>
</organism>
<evidence type="ECO:0000256" key="2">
    <source>
        <dbReference type="SAM" id="SignalP"/>
    </source>
</evidence>
<dbReference type="Proteomes" id="UP000676776">
    <property type="component" value="Unassembled WGS sequence"/>
</dbReference>
<name>A0ABS3T2L6_9FLAO</name>
<dbReference type="RefSeq" id="WP_208154341.1">
    <property type="nucleotide sequence ID" value="NZ_JAGEVF010000006.1"/>
</dbReference>
<evidence type="ECO:0000256" key="1">
    <source>
        <dbReference type="SAM" id="MobiDB-lite"/>
    </source>
</evidence>
<feature type="chain" id="PRO_5045992330" description="Outer membrane protein beta-barrel domain-containing protein" evidence="2">
    <location>
        <begin position="22"/>
        <end position="234"/>
    </location>
</feature>
<feature type="signal peptide" evidence="2">
    <location>
        <begin position="1"/>
        <end position="21"/>
    </location>
</feature>
<proteinExistence type="predicted"/>
<evidence type="ECO:0000313" key="3">
    <source>
        <dbReference type="EMBL" id="MBO3116985.1"/>
    </source>
</evidence>
<gene>
    <name evidence="3" type="ORF">J4050_09510</name>
</gene>
<evidence type="ECO:0008006" key="5">
    <source>
        <dbReference type="Google" id="ProtNLM"/>
    </source>
</evidence>
<feature type="region of interest" description="Disordered" evidence="1">
    <location>
        <begin position="187"/>
        <end position="207"/>
    </location>
</feature>
<keyword evidence="4" id="KW-1185">Reference proteome</keyword>
<evidence type="ECO:0000313" key="4">
    <source>
        <dbReference type="Proteomes" id="UP000676776"/>
    </source>
</evidence>